<dbReference type="Proteomes" id="UP001139319">
    <property type="component" value="Unassembled WGS sequence"/>
</dbReference>
<reference evidence="1" key="1">
    <citation type="submission" date="2022-05" db="EMBL/GenBank/DDBJ databases">
        <authorList>
            <person name="Sun H.-N."/>
        </authorList>
    </citation>
    <scope>NUCLEOTIDE SEQUENCE</scope>
    <source>
        <strain evidence="1">HB14</strain>
    </source>
</reference>
<keyword evidence="2" id="KW-1185">Reference proteome</keyword>
<dbReference type="RefSeq" id="WP_253968864.1">
    <property type="nucleotide sequence ID" value="NZ_JAMFTH010000005.1"/>
</dbReference>
<reference evidence="1" key="2">
    <citation type="submission" date="2023-01" db="EMBL/GenBank/DDBJ databases">
        <title>Gilvimarinus xylanilyticus HB14 isolated from Caulerpa lentillifera aquaculture base in Hainan, China.</title>
        <authorList>
            <person name="Zhang Y.-J."/>
        </authorList>
    </citation>
    <scope>NUCLEOTIDE SEQUENCE</scope>
    <source>
        <strain evidence="1">HB14</strain>
    </source>
</reference>
<organism evidence="1 2">
    <name type="scientific">Gilvimarinus xylanilyticus</name>
    <dbReference type="NCBI Taxonomy" id="2944139"/>
    <lineage>
        <taxon>Bacteria</taxon>
        <taxon>Pseudomonadati</taxon>
        <taxon>Pseudomonadota</taxon>
        <taxon>Gammaproteobacteria</taxon>
        <taxon>Cellvibrionales</taxon>
        <taxon>Cellvibrionaceae</taxon>
        <taxon>Gilvimarinus</taxon>
    </lineage>
</organism>
<name>A0A9X2I6W9_9GAMM</name>
<dbReference type="EMBL" id="JAMFTH010000005">
    <property type="protein sequence ID" value="MCP8900577.1"/>
    <property type="molecule type" value="Genomic_DNA"/>
</dbReference>
<accession>A0A9X2I6W9</accession>
<comment type="caution">
    <text evidence="1">The sequence shown here is derived from an EMBL/GenBank/DDBJ whole genome shotgun (WGS) entry which is preliminary data.</text>
</comment>
<evidence type="ECO:0000313" key="2">
    <source>
        <dbReference type="Proteomes" id="UP001139319"/>
    </source>
</evidence>
<dbReference type="AlphaFoldDB" id="A0A9X2I6W9"/>
<evidence type="ECO:0000313" key="1">
    <source>
        <dbReference type="EMBL" id="MCP8900577.1"/>
    </source>
</evidence>
<proteinExistence type="predicted"/>
<protein>
    <submittedName>
        <fullName evidence="1">Uncharacterized protein</fullName>
    </submittedName>
</protein>
<gene>
    <name evidence="1" type="ORF">M6D89_14815</name>
</gene>
<sequence length="97" mass="10945">MSYKKMAGTCAVFIDENDPNSSAQERDGLTWSAEELHVSDIPEQLTRKAPMQNSLSLEGLEDYDPPSHGDVRLMQCINSDFVYIVTVKAWVQYQSCN</sequence>